<keyword evidence="1" id="KW-0723">Serine/threonine-protein kinase</keyword>
<evidence type="ECO:0000256" key="4">
    <source>
        <dbReference type="PROSITE-ProRule" id="PRU10141"/>
    </source>
</evidence>
<comment type="caution">
    <text evidence="7">The sequence shown here is derived from an EMBL/GenBank/DDBJ whole genome shotgun (WGS) entry which is preliminary data.</text>
</comment>
<dbReference type="InterPro" id="IPR011989">
    <property type="entry name" value="ARM-like"/>
</dbReference>
<name>A0ABR2JJ26_9EUKA</name>
<dbReference type="GO" id="GO:0016301">
    <property type="term" value="F:kinase activity"/>
    <property type="evidence" value="ECO:0007669"/>
    <property type="project" value="UniProtKB-KW"/>
</dbReference>
<accession>A0ABR2JJ26</accession>
<keyword evidence="7" id="KW-0418">Kinase</keyword>
<keyword evidence="2 4" id="KW-0547">Nucleotide-binding</keyword>
<sequence length="1115" mass="127025">MKYPVTQILEDIDRYVEKINKISVKLKLFDEPPIQWTDEQTKLENINDLGVLQHLFQDVMTSNASEKLSEIINLKNAINSGTNVIRKKRSRFLSIKTIQATLLPFEQYEVDLNEIELQKKIGSGGFSDVHLGYMKTDGTIVAVKQLHQQKFDEYSLEMFQREVRTLSELHHFAILPFVGAHMKPPYSIVTEYMNGGSLFSRIHAKDPSGKLTPTKLTIIALGIAYGMSYLHGQQMIHRDLKSLNILLDANDYPKISDFGLSRTKINDTMTGRIGTCQWMAPEVLSSQRYDEKADVYSYGIILWEMLTGDVPYRGLTDVQIAVQVCKNHVRPKIPRNCPQNLAKFIKICWSDEQEKRPDFVTISKALEDGTILFPGTDVNQLKDYAKQFSSVQKQPNFQANIATLPPVDIDPYYVTEDDIDDYINDLKDDERVIPLLATIAANQEVKEILFGSPQFIPYLVYHLENSNSMMTISYVMLLLTNVLPDEKMMKEFLENNGHLAILNILPKTCSMLIPRLLDCLIAVVELTPMIFQEIHIAKLSPYLICTDITQRQLVIYLFMQIIERKYYKSTRIFIVLIENLLKNTILEAKEDLLASALKLLFIIAAFHKTKEEFKFCFASDKICVLLKHTSSPILHLSFLLLQVLFSRYEQSASTIQLFLNSFTSALKIIDNDGKLAALNALSLIMNNEVTYSTVIQDQNIIDDLIGCASSSDQIIQIAALRLSYAFCNNNITMESFSKFAPVYLTLMNSAKRENIESNDANVNDENSKSKAKSKKKAGKIKDKTIELELAISTFASFCLSAILVAYDPIKILGDKSDQVLTFIKRGLKSTDNSLALSALRILGILAGKMSGAMLIEHWSIFDKIYPFLLYDEENADLTNVNDQYKKKCMNLAISLLAAMSSTIPYCSLLSISIDVLFDMCIKSIQKDDENFEHSNSINDVYKIERNEVNDNKEEEDKLKNEINGADDDSKYDILPFICISNMTIDPDNAHLCLKYFNNLLDFALCKNEEKVERSLVTIYHIITTFEGKNEFKSSQKYSKKFIKIVNNYHEGRIAILICSIIDELIQDQDICISLKEFGLTDFISVEIEKLSSKKCKRRISYTKILSRLQSIRDKV</sequence>
<proteinExistence type="predicted"/>
<evidence type="ECO:0000256" key="5">
    <source>
        <dbReference type="SAM" id="Coils"/>
    </source>
</evidence>
<keyword evidence="7" id="KW-0808">Transferase</keyword>
<dbReference type="InterPro" id="IPR008271">
    <property type="entry name" value="Ser/Thr_kinase_AS"/>
</dbReference>
<keyword evidence="5" id="KW-0175">Coiled coil</keyword>
<dbReference type="PANTHER" id="PTHR44329">
    <property type="entry name" value="SERINE/THREONINE-PROTEIN KINASE TNNI3K-RELATED"/>
    <property type="match status" value="1"/>
</dbReference>
<dbReference type="InterPro" id="IPR000719">
    <property type="entry name" value="Prot_kinase_dom"/>
</dbReference>
<dbReference type="Gene3D" id="1.25.10.10">
    <property type="entry name" value="Leucine-rich Repeat Variant"/>
    <property type="match status" value="1"/>
</dbReference>
<feature type="binding site" evidence="4">
    <location>
        <position position="144"/>
    </location>
    <ligand>
        <name>ATP</name>
        <dbReference type="ChEBI" id="CHEBI:30616"/>
    </ligand>
</feature>
<dbReference type="PROSITE" id="PS00108">
    <property type="entry name" value="PROTEIN_KINASE_ST"/>
    <property type="match status" value="1"/>
</dbReference>
<dbReference type="EMBL" id="JAPFFF010000011">
    <property type="protein sequence ID" value="KAK8877819.1"/>
    <property type="molecule type" value="Genomic_DNA"/>
</dbReference>
<dbReference type="InterPro" id="IPR016024">
    <property type="entry name" value="ARM-type_fold"/>
</dbReference>
<dbReference type="Proteomes" id="UP001470230">
    <property type="component" value="Unassembled WGS sequence"/>
</dbReference>
<keyword evidence="3 4" id="KW-0067">ATP-binding</keyword>
<dbReference type="CDD" id="cd13999">
    <property type="entry name" value="STKc_MAP3K-like"/>
    <property type="match status" value="1"/>
</dbReference>
<evidence type="ECO:0000313" key="8">
    <source>
        <dbReference type="Proteomes" id="UP001470230"/>
    </source>
</evidence>
<dbReference type="PANTHER" id="PTHR44329:SF214">
    <property type="entry name" value="PROTEIN KINASE DOMAIN-CONTAINING PROTEIN"/>
    <property type="match status" value="1"/>
</dbReference>
<evidence type="ECO:0000256" key="3">
    <source>
        <dbReference type="ARBA" id="ARBA00022840"/>
    </source>
</evidence>
<protein>
    <submittedName>
        <fullName evidence="7">Protein kinase activity protein</fullName>
    </submittedName>
</protein>
<dbReference type="InterPro" id="IPR051681">
    <property type="entry name" value="Ser/Thr_Kinases-Pseudokinases"/>
</dbReference>
<feature type="coiled-coil region" evidence="5">
    <location>
        <begin position="941"/>
        <end position="968"/>
    </location>
</feature>
<dbReference type="InterPro" id="IPR001245">
    <property type="entry name" value="Ser-Thr/Tyr_kinase_cat_dom"/>
</dbReference>
<dbReference type="PROSITE" id="PS50011">
    <property type="entry name" value="PROTEIN_KINASE_DOM"/>
    <property type="match status" value="1"/>
</dbReference>
<dbReference type="Gene3D" id="1.10.510.10">
    <property type="entry name" value="Transferase(Phosphotransferase) domain 1"/>
    <property type="match status" value="1"/>
</dbReference>
<dbReference type="SUPFAM" id="SSF56112">
    <property type="entry name" value="Protein kinase-like (PK-like)"/>
    <property type="match status" value="1"/>
</dbReference>
<gene>
    <name evidence="7" type="ORF">M9Y10_004582</name>
</gene>
<organism evidence="7 8">
    <name type="scientific">Tritrichomonas musculus</name>
    <dbReference type="NCBI Taxonomy" id="1915356"/>
    <lineage>
        <taxon>Eukaryota</taxon>
        <taxon>Metamonada</taxon>
        <taxon>Parabasalia</taxon>
        <taxon>Tritrichomonadida</taxon>
        <taxon>Tritrichomonadidae</taxon>
        <taxon>Tritrichomonas</taxon>
    </lineage>
</organism>
<evidence type="ECO:0000259" key="6">
    <source>
        <dbReference type="PROSITE" id="PS50011"/>
    </source>
</evidence>
<evidence type="ECO:0000256" key="2">
    <source>
        <dbReference type="ARBA" id="ARBA00022741"/>
    </source>
</evidence>
<keyword evidence="8" id="KW-1185">Reference proteome</keyword>
<evidence type="ECO:0000256" key="1">
    <source>
        <dbReference type="ARBA" id="ARBA00022527"/>
    </source>
</evidence>
<dbReference type="PROSITE" id="PS00107">
    <property type="entry name" value="PROTEIN_KINASE_ATP"/>
    <property type="match status" value="1"/>
</dbReference>
<dbReference type="SMART" id="SM00220">
    <property type="entry name" value="S_TKc"/>
    <property type="match status" value="1"/>
</dbReference>
<evidence type="ECO:0000313" key="7">
    <source>
        <dbReference type="EMBL" id="KAK8877819.1"/>
    </source>
</evidence>
<dbReference type="InterPro" id="IPR017441">
    <property type="entry name" value="Protein_kinase_ATP_BS"/>
</dbReference>
<dbReference type="SUPFAM" id="SSF48371">
    <property type="entry name" value="ARM repeat"/>
    <property type="match status" value="1"/>
</dbReference>
<dbReference type="PRINTS" id="PR00109">
    <property type="entry name" value="TYRKINASE"/>
</dbReference>
<dbReference type="InterPro" id="IPR011009">
    <property type="entry name" value="Kinase-like_dom_sf"/>
</dbReference>
<reference evidence="7 8" key="1">
    <citation type="submission" date="2024-04" db="EMBL/GenBank/DDBJ databases">
        <title>Tritrichomonas musculus Genome.</title>
        <authorList>
            <person name="Alves-Ferreira E."/>
            <person name="Grigg M."/>
            <person name="Lorenzi H."/>
            <person name="Galac M."/>
        </authorList>
    </citation>
    <scope>NUCLEOTIDE SEQUENCE [LARGE SCALE GENOMIC DNA]</scope>
    <source>
        <strain evidence="7 8">EAF2021</strain>
    </source>
</reference>
<dbReference type="Pfam" id="PF07714">
    <property type="entry name" value="PK_Tyr_Ser-Thr"/>
    <property type="match status" value="1"/>
</dbReference>
<feature type="domain" description="Protein kinase" evidence="6">
    <location>
        <begin position="115"/>
        <end position="373"/>
    </location>
</feature>